<evidence type="ECO:0000313" key="1">
    <source>
        <dbReference type="EMBL" id="CDW50504.1"/>
    </source>
</evidence>
<name>A0A0K2VJ70_LEPSM</name>
<proteinExistence type="predicted"/>
<accession>A0A0K2VJ70</accession>
<dbReference type="AlphaFoldDB" id="A0A0K2VJ70"/>
<sequence>MEQMTLLFKSPNARRYLLGLLSVGFLRQNVSTALYNQINSWNLLTIPFPKHLRALSSVLTIVETGLPVSTVKYLGAKIKYILE</sequence>
<protein>
    <submittedName>
        <fullName evidence="1">Uncharacterized protein</fullName>
    </submittedName>
</protein>
<dbReference type="EMBL" id="HACA01033143">
    <property type="protein sequence ID" value="CDW50504.1"/>
    <property type="molecule type" value="Transcribed_RNA"/>
</dbReference>
<reference evidence="1" key="1">
    <citation type="submission" date="2014-05" db="EMBL/GenBank/DDBJ databases">
        <authorList>
            <person name="Chronopoulou M."/>
        </authorList>
    </citation>
    <scope>NUCLEOTIDE SEQUENCE</scope>
    <source>
        <tissue evidence="1">Whole organism</tissue>
    </source>
</reference>
<organism evidence="1">
    <name type="scientific">Lepeophtheirus salmonis</name>
    <name type="common">Salmon louse</name>
    <name type="synonym">Caligus salmonis</name>
    <dbReference type="NCBI Taxonomy" id="72036"/>
    <lineage>
        <taxon>Eukaryota</taxon>
        <taxon>Metazoa</taxon>
        <taxon>Ecdysozoa</taxon>
        <taxon>Arthropoda</taxon>
        <taxon>Crustacea</taxon>
        <taxon>Multicrustacea</taxon>
        <taxon>Hexanauplia</taxon>
        <taxon>Copepoda</taxon>
        <taxon>Siphonostomatoida</taxon>
        <taxon>Caligidae</taxon>
        <taxon>Lepeophtheirus</taxon>
    </lineage>
</organism>